<evidence type="ECO:0000259" key="7">
    <source>
        <dbReference type="PROSITE" id="PS50923"/>
    </source>
</evidence>
<keyword evidence="2" id="KW-0677">Repeat</keyword>
<feature type="domain" description="Sushi" evidence="7">
    <location>
        <begin position="443"/>
        <end position="497"/>
    </location>
</feature>
<evidence type="ECO:0000256" key="3">
    <source>
        <dbReference type="ARBA" id="ARBA00022837"/>
    </source>
</evidence>
<dbReference type="SUPFAM" id="SSF141072">
    <property type="entry name" value="CalX-like"/>
    <property type="match status" value="1"/>
</dbReference>
<feature type="disulfide bond" evidence="5">
    <location>
        <begin position="524"/>
        <end position="539"/>
    </location>
</feature>
<evidence type="ECO:0000313" key="9">
    <source>
        <dbReference type="Proteomes" id="UP001174909"/>
    </source>
</evidence>
<dbReference type="InterPro" id="IPR036055">
    <property type="entry name" value="LDL_receptor-like_sf"/>
</dbReference>
<dbReference type="Gene3D" id="4.10.400.10">
    <property type="entry name" value="Low-density Lipoprotein Receptor"/>
    <property type="match status" value="3"/>
</dbReference>
<dbReference type="Gene3D" id="2.10.70.10">
    <property type="entry name" value="Complement Module, domain 1"/>
    <property type="match status" value="2"/>
</dbReference>
<gene>
    <name evidence="8" type="ORF">GBAR_LOCUS11897</name>
</gene>
<evidence type="ECO:0000256" key="6">
    <source>
        <dbReference type="PROSITE-ProRule" id="PRU00302"/>
    </source>
</evidence>
<evidence type="ECO:0000256" key="1">
    <source>
        <dbReference type="ARBA" id="ARBA00022729"/>
    </source>
</evidence>
<dbReference type="Pfam" id="PF00057">
    <property type="entry name" value="Ldl_recept_a"/>
    <property type="match status" value="3"/>
</dbReference>
<dbReference type="PROSITE" id="PS50923">
    <property type="entry name" value="SUSHI"/>
    <property type="match status" value="2"/>
</dbReference>
<keyword evidence="1" id="KW-0732">Signal</keyword>
<dbReference type="GO" id="GO:0007154">
    <property type="term" value="P:cell communication"/>
    <property type="evidence" value="ECO:0007669"/>
    <property type="project" value="InterPro"/>
</dbReference>
<name>A0AA35RY11_GEOBA</name>
<evidence type="ECO:0000313" key="8">
    <source>
        <dbReference type="EMBL" id="CAI8019850.1"/>
    </source>
</evidence>
<keyword evidence="4 5" id="KW-1015">Disulfide bond</keyword>
<dbReference type="PRINTS" id="PR00261">
    <property type="entry name" value="LDLRECEPTOR"/>
</dbReference>
<protein>
    <submittedName>
        <fullName evidence="8">SCO-spondin</fullName>
    </submittedName>
</protein>
<dbReference type="InterPro" id="IPR051221">
    <property type="entry name" value="LDLR-related"/>
</dbReference>
<keyword evidence="3" id="KW-0106">Calcium</keyword>
<dbReference type="SUPFAM" id="SSF57424">
    <property type="entry name" value="LDL receptor-like module"/>
    <property type="match status" value="3"/>
</dbReference>
<comment type="caution">
    <text evidence="8">The sequence shown here is derived from an EMBL/GenBank/DDBJ whole genome shotgun (WGS) entry which is preliminary data.</text>
</comment>
<dbReference type="PANTHER" id="PTHR22722">
    <property type="entry name" value="LOW-DENSITY LIPOPROTEIN RECEPTOR-RELATED PROTEIN 2-RELATED"/>
    <property type="match status" value="1"/>
</dbReference>
<dbReference type="GO" id="GO:0005886">
    <property type="term" value="C:plasma membrane"/>
    <property type="evidence" value="ECO:0007669"/>
    <property type="project" value="TreeGrafter"/>
</dbReference>
<dbReference type="SMART" id="SM00192">
    <property type="entry name" value="LDLa"/>
    <property type="match status" value="3"/>
</dbReference>
<evidence type="ECO:0000256" key="2">
    <source>
        <dbReference type="ARBA" id="ARBA00022737"/>
    </source>
</evidence>
<feature type="disulfide bond" evidence="5">
    <location>
        <begin position="569"/>
        <end position="584"/>
    </location>
</feature>
<feature type="domain" description="Sushi" evidence="7">
    <location>
        <begin position="145"/>
        <end position="200"/>
    </location>
</feature>
<feature type="disulfide bond" evidence="5">
    <location>
        <begin position="614"/>
        <end position="629"/>
    </location>
</feature>
<evidence type="ECO:0000256" key="5">
    <source>
        <dbReference type="PROSITE-ProRule" id="PRU00124"/>
    </source>
</evidence>
<dbReference type="CDD" id="cd00033">
    <property type="entry name" value="CCP"/>
    <property type="match status" value="2"/>
</dbReference>
<keyword evidence="6" id="KW-0768">Sushi</keyword>
<dbReference type="InterPro" id="IPR035976">
    <property type="entry name" value="Sushi/SCR/CCP_sf"/>
</dbReference>
<accession>A0AA35RY11</accession>
<dbReference type="Proteomes" id="UP001174909">
    <property type="component" value="Unassembled WGS sequence"/>
</dbReference>
<dbReference type="SUPFAM" id="SSF57535">
    <property type="entry name" value="Complement control module/SCR domain"/>
    <property type="match status" value="2"/>
</dbReference>
<dbReference type="Gene3D" id="2.60.40.2030">
    <property type="match status" value="1"/>
</dbReference>
<dbReference type="SMART" id="SM00032">
    <property type="entry name" value="CCP"/>
    <property type="match status" value="2"/>
</dbReference>
<dbReference type="EMBL" id="CASHTH010001781">
    <property type="protein sequence ID" value="CAI8019850.1"/>
    <property type="molecule type" value="Genomic_DNA"/>
</dbReference>
<dbReference type="PROSITE" id="PS50068">
    <property type="entry name" value="LDLRA_2"/>
    <property type="match status" value="3"/>
</dbReference>
<dbReference type="InterPro" id="IPR002172">
    <property type="entry name" value="LDrepeatLR_classA_rpt"/>
</dbReference>
<dbReference type="InterPro" id="IPR000436">
    <property type="entry name" value="Sushi_SCR_CCP_dom"/>
</dbReference>
<comment type="caution">
    <text evidence="6">Lacks conserved residue(s) required for the propagation of feature annotation.</text>
</comment>
<dbReference type="Pfam" id="PF03160">
    <property type="entry name" value="Calx-beta"/>
    <property type="match status" value="2"/>
</dbReference>
<dbReference type="GO" id="GO:0043235">
    <property type="term" value="C:receptor complex"/>
    <property type="evidence" value="ECO:0007669"/>
    <property type="project" value="TreeGrafter"/>
</dbReference>
<keyword evidence="9" id="KW-1185">Reference proteome</keyword>
<dbReference type="CDD" id="cd00112">
    <property type="entry name" value="LDLa"/>
    <property type="match status" value="3"/>
</dbReference>
<evidence type="ECO:0000256" key="4">
    <source>
        <dbReference type="ARBA" id="ARBA00023157"/>
    </source>
</evidence>
<reference evidence="8" key="1">
    <citation type="submission" date="2023-03" db="EMBL/GenBank/DDBJ databases">
        <authorList>
            <person name="Steffen K."/>
            <person name="Cardenas P."/>
        </authorList>
    </citation>
    <scope>NUCLEOTIDE SEQUENCE</scope>
</reference>
<dbReference type="InterPro" id="IPR003644">
    <property type="entry name" value="Calx_beta"/>
</dbReference>
<dbReference type="InterPro" id="IPR038081">
    <property type="entry name" value="CalX-like_sf"/>
</dbReference>
<organism evidence="8 9">
    <name type="scientific">Geodia barretti</name>
    <name type="common">Barrett's horny sponge</name>
    <dbReference type="NCBI Taxonomy" id="519541"/>
    <lineage>
        <taxon>Eukaryota</taxon>
        <taxon>Metazoa</taxon>
        <taxon>Porifera</taxon>
        <taxon>Demospongiae</taxon>
        <taxon>Heteroscleromorpha</taxon>
        <taxon>Tetractinellida</taxon>
        <taxon>Astrophorina</taxon>
        <taxon>Geodiidae</taxon>
        <taxon>Geodia</taxon>
    </lineage>
</organism>
<proteinExistence type="predicted"/>
<dbReference type="AlphaFoldDB" id="A0AA35RY11"/>
<sequence length="780" mass="84637">MRAVMEDKRGYLQTRVAGDTDVVVRVSGESPRPLILVLTSYEPVRWRLSVTSGVTIDRVILSGYYASAVTSSISNAIRQTETLREPDNHSGYGFDHHEEGRTSKFLLYLQQRFGPITSFSGSFRANRWALNIHRSSSCSFNNMTRSCPVPSAPENGTVNVTGVQPIVAKYSCHEGTLVGSEMRTCLGNGSWFGVEPSCRTGNVCTVAPIRECPSHMYCGDLPSSHDDYFEITCGEDNDCRCPGNDYYDNCTCLPHIGSCLIEKNSDSNVGTPTSYGGGQETTYSCVASDNCNYEVHVIGNYESSNGLHGGPFTTRVAGVTDVVVRVSGESPRPLILVLTSYEPVRWRLSVTSGVTIDRVIMSGYCVGVSSSPSNAIKELETLRVPDNYYGYGADHEVGGTSKLLLYLQQRFGPVTSFSGSFRADRWELNVHRTSGCSFNSMTRSCPVPFAPENGAVNVTGVQPIVTKYSCHVGTLVGPEMRTCLESGWSGEEPFCEIGPGDTCREGEFRCADGSGTCYPLSFICDGYLDCSDGSDEEHCDICSGDIICGEGEFRCADGSGTCYPLSFICDGYSDCSDGSDEEHCDICSGDIICGEGEFRCADGSGTCYPLSFICDGYPDCSDGSDEQHCDIFELTSPSDLFMDEGAVESFTICLTVMEEVEGFILREFSIVTYQAVAGSAKDEIDYTLFNQTITFVGNYSLGDSECAVVDVTTIDDNIVEGTEVISVFITPGPTATISIFIIDNDYLEVGFESESLSVSESAGGVEIAVRVFPDRERKYS</sequence>